<dbReference type="AlphaFoldDB" id="A0A6F9D8Q7"/>
<protein>
    <recommendedName>
        <fullName evidence="1">Sulfotransferase</fullName>
        <ecNumber evidence="1">2.8.2.-</ecNumber>
    </recommendedName>
</protein>
<feature type="region of interest" description="Disordered" evidence="2">
    <location>
        <begin position="149"/>
        <end position="197"/>
    </location>
</feature>
<dbReference type="SUPFAM" id="SSF52540">
    <property type="entry name" value="P-loop containing nucleoside triphosphate hydrolases"/>
    <property type="match status" value="1"/>
</dbReference>
<dbReference type="PANTHER" id="PTHR10704:SF71">
    <property type="entry name" value="CARBOHYDRATE SULFOTRANSFERASE 1-LIKE"/>
    <property type="match status" value="1"/>
</dbReference>
<dbReference type="EMBL" id="LR783935">
    <property type="protein sequence ID" value="CAB3230801.1"/>
    <property type="molecule type" value="mRNA"/>
</dbReference>
<dbReference type="InterPro" id="IPR051135">
    <property type="entry name" value="Gal/GlcNAc/GalNAc_ST"/>
</dbReference>
<evidence type="ECO:0000256" key="1">
    <source>
        <dbReference type="RuleBase" id="RU361155"/>
    </source>
</evidence>
<sequence length="555" mass="63530">MLLNKLQRSPSTKDNAQQTLGCFLRIATTRSVCLSIVASLCFLSALLTVANFGVDTVPTRYTVVPMTVVHTAKLRSQGHAGSKVKYHDLEPVSELKSKLIVNRNMESVLSRLGARINKNATSFRGSSAGEKNAKKLFEAVEKKRLQQSDVGTDFRTRNTTLERDSGDDLAQADQEDNYNPDFAPSSRDEEEENDVDPVRLSFVKSAADYTNNFRSRFRHYYDEPIELLPAQTKGVIIVTNYRSGSTFLGQLFNHHTDAFYTFEPLLPFTQRCPEQLRPMTQVLHQMLKCDFPDIGELYSRVKGPVRHSHLDVECLIDNFCFRRKTDELCGKELCPFGIQHKCAKCGPIHLPRVNNLCRSKKMSVIKVIRLCDIMGLKTIMNDPTMDLKIIHLVRDPRGIQSSRLKIDKTWDVRSSSENTCSRLVYNAKMGFANTTETKWLKDRYYKIRYEDLALEPFKYADEIYKFVGLDFQPQIKRWITQNTQGQKPRTKYKKKGQAFTTNRDSAAAMESWRKHLSFANVSVVQKNCKEAMDMSGYTSVANKDQLLDFNTRLVR</sequence>
<accession>A0A6F9D8Q7</accession>
<dbReference type="InterPro" id="IPR000863">
    <property type="entry name" value="Sulfotransferase_dom"/>
</dbReference>
<dbReference type="PANTHER" id="PTHR10704">
    <property type="entry name" value="CARBOHYDRATE SULFOTRANSFERASE"/>
    <property type="match status" value="1"/>
</dbReference>
<dbReference type="GO" id="GO:0006044">
    <property type="term" value="P:N-acetylglucosamine metabolic process"/>
    <property type="evidence" value="ECO:0007669"/>
    <property type="project" value="TreeGrafter"/>
</dbReference>
<keyword evidence="1 5" id="KW-0808">Transferase</keyword>
<comment type="similarity">
    <text evidence="1">Belongs to the sulfotransferase 1 family.</text>
</comment>
<organism evidence="5">
    <name type="scientific">Phallusia mammillata</name>
    <dbReference type="NCBI Taxonomy" id="59560"/>
    <lineage>
        <taxon>Eukaryota</taxon>
        <taxon>Metazoa</taxon>
        <taxon>Chordata</taxon>
        <taxon>Tunicata</taxon>
        <taxon>Ascidiacea</taxon>
        <taxon>Phlebobranchia</taxon>
        <taxon>Ascidiidae</taxon>
        <taxon>Phallusia</taxon>
    </lineage>
</organism>
<dbReference type="GO" id="GO:0006790">
    <property type="term" value="P:sulfur compound metabolic process"/>
    <property type="evidence" value="ECO:0007669"/>
    <property type="project" value="TreeGrafter"/>
</dbReference>
<dbReference type="Pfam" id="PF00685">
    <property type="entry name" value="Sulfotransfer_1"/>
    <property type="match status" value="1"/>
</dbReference>
<keyword evidence="3" id="KW-1133">Transmembrane helix</keyword>
<feature type="domain" description="Sulfotransferase" evidence="4">
    <location>
        <begin position="235"/>
        <end position="535"/>
    </location>
</feature>
<dbReference type="EC" id="2.8.2.-" evidence="1"/>
<feature type="transmembrane region" description="Helical" evidence="3">
    <location>
        <begin position="32"/>
        <end position="54"/>
    </location>
</feature>
<evidence type="ECO:0000259" key="4">
    <source>
        <dbReference type="Pfam" id="PF00685"/>
    </source>
</evidence>
<reference evidence="5" key="1">
    <citation type="submission" date="2020-04" db="EMBL/GenBank/DDBJ databases">
        <authorList>
            <person name="Neveu A P."/>
        </authorList>
    </citation>
    <scope>NUCLEOTIDE SEQUENCE</scope>
    <source>
        <tissue evidence="5">Whole embryo</tissue>
    </source>
</reference>
<dbReference type="InterPro" id="IPR027417">
    <property type="entry name" value="P-loop_NTPase"/>
</dbReference>
<name>A0A6F9D8Q7_9ASCI</name>
<evidence type="ECO:0000256" key="2">
    <source>
        <dbReference type="SAM" id="MobiDB-lite"/>
    </source>
</evidence>
<feature type="compositionally biased region" description="Basic and acidic residues" evidence="2">
    <location>
        <begin position="149"/>
        <end position="166"/>
    </location>
</feature>
<evidence type="ECO:0000256" key="3">
    <source>
        <dbReference type="SAM" id="Phobius"/>
    </source>
</evidence>
<evidence type="ECO:0000313" key="5">
    <source>
        <dbReference type="EMBL" id="CAB3230801.1"/>
    </source>
</evidence>
<dbReference type="GO" id="GO:0001517">
    <property type="term" value="F:N-acetylglucosamine 6-O-sulfotransferase activity"/>
    <property type="evidence" value="ECO:0007669"/>
    <property type="project" value="TreeGrafter"/>
</dbReference>
<dbReference type="Gene3D" id="3.40.50.300">
    <property type="entry name" value="P-loop containing nucleotide triphosphate hydrolases"/>
    <property type="match status" value="1"/>
</dbReference>
<gene>
    <name evidence="5" type="primary">Chst1-001</name>
</gene>
<keyword evidence="3" id="KW-0472">Membrane</keyword>
<proteinExistence type="evidence at transcript level"/>
<keyword evidence="3" id="KW-0812">Transmembrane</keyword>